<dbReference type="GO" id="GO:0042421">
    <property type="term" value="P:norepinephrine biosynthetic process"/>
    <property type="evidence" value="ECO:0007669"/>
    <property type="project" value="TreeGrafter"/>
</dbReference>
<evidence type="ECO:0000313" key="5">
    <source>
        <dbReference type="Proteomes" id="UP000274822"/>
    </source>
</evidence>
<dbReference type="InterPro" id="IPR045266">
    <property type="entry name" value="DOH_DOMON"/>
</dbReference>
<evidence type="ECO:0000313" key="4">
    <source>
        <dbReference type="EMBL" id="RUS30298.1"/>
    </source>
</evidence>
<protein>
    <submittedName>
        <fullName evidence="4">DOMON domain-containing protein</fullName>
    </submittedName>
</protein>
<dbReference type="SMART" id="SM00664">
    <property type="entry name" value="DoH"/>
    <property type="match status" value="1"/>
</dbReference>
<feature type="chain" id="PRO_5019509245" evidence="2">
    <location>
        <begin position="24"/>
        <end position="429"/>
    </location>
</feature>
<dbReference type="CDD" id="cd09631">
    <property type="entry name" value="DOMON_DOH"/>
    <property type="match status" value="1"/>
</dbReference>
<dbReference type="GO" id="GO:0005507">
    <property type="term" value="F:copper ion binding"/>
    <property type="evidence" value="ECO:0007669"/>
    <property type="project" value="InterPro"/>
</dbReference>
<feature type="signal peptide" evidence="2">
    <location>
        <begin position="1"/>
        <end position="23"/>
    </location>
</feature>
<dbReference type="Proteomes" id="UP000274822">
    <property type="component" value="Unassembled WGS sequence"/>
</dbReference>
<dbReference type="InterPro" id="IPR000323">
    <property type="entry name" value="Cu2_ascorb_mOase_N"/>
</dbReference>
<dbReference type="PANTHER" id="PTHR10157">
    <property type="entry name" value="DOPAMINE BETA HYDROXYLASE RELATED"/>
    <property type="match status" value="1"/>
</dbReference>
<dbReference type="GO" id="GO:0030667">
    <property type="term" value="C:secretory granule membrane"/>
    <property type="evidence" value="ECO:0007669"/>
    <property type="project" value="TreeGrafter"/>
</dbReference>
<dbReference type="GO" id="GO:0006589">
    <property type="term" value="P:octopamine biosynthetic process"/>
    <property type="evidence" value="ECO:0007669"/>
    <property type="project" value="TreeGrafter"/>
</dbReference>
<dbReference type="Pfam" id="PF03351">
    <property type="entry name" value="DOMON"/>
    <property type="match status" value="1"/>
</dbReference>
<dbReference type="Pfam" id="PF01082">
    <property type="entry name" value="Cu2_monooxygen"/>
    <property type="match status" value="1"/>
</dbReference>
<accession>A0A433QKK6</accession>
<dbReference type="EMBL" id="RBNJ01004049">
    <property type="protein sequence ID" value="RUS30298.1"/>
    <property type="molecule type" value="Genomic_DNA"/>
</dbReference>
<keyword evidence="5" id="KW-1185">Reference proteome</keyword>
<dbReference type="SUPFAM" id="SSF49742">
    <property type="entry name" value="PHM/PNGase F"/>
    <property type="match status" value="1"/>
</dbReference>
<gene>
    <name evidence="4" type="ORF">BC938DRAFT_479587</name>
</gene>
<name>A0A433QKK6_9FUNG</name>
<dbReference type="PANTHER" id="PTHR10157:SF23">
    <property type="entry name" value="MOXD1 HOMOLOG 1"/>
    <property type="match status" value="1"/>
</dbReference>
<sequence>MKNPKFLFTSLLPLVACAITTNAITIQTTTAVSPTLNIDLTSYPGNTSFLMDAYHLYWRVDQAASIIYLALDVATAGWVGFGIADPDGGGMRGSDIVTLSISSNETYSVTSLTDRYALQRSFPSEDTCNQWSVTGGWQSSNRTVVTFHRKLNTDDTQDRPIKAGPVKIIVAYSADGNKLVAYHGSNKHASAVTFFEDGVGPIVPEGPQEVVTVWNYTNPPTPIVAKETRYVCTGFAFTPTAPGSNTSITGQIFEIAPLVDPSTVMYVHHYVIYSCDSKSPKYQQMFNKPTECLTNDFNIFDICPLSLSLVRLFLILQLFSHNPTHNISSISSTAWAPGTGALTFPSNAGLPFGNANGALDASSLMLEVHYNNEDLVNTPNLTDTSGVSFTYSTTKRKYDAGLLTVGDPNVLGGFMPFGSPRIEKEVGYL</sequence>
<dbReference type="GO" id="GO:0004500">
    <property type="term" value="F:dopamine beta-monooxygenase activity"/>
    <property type="evidence" value="ECO:0007669"/>
    <property type="project" value="InterPro"/>
</dbReference>
<feature type="non-terminal residue" evidence="4">
    <location>
        <position position="429"/>
    </location>
</feature>
<evidence type="ECO:0000256" key="1">
    <source>
        <dbReference type="ARBA" id="ARBA00010676"/>
    </source>
</evidence>
<dbReference type="AlphaFoldDB" id="A0A433QKK6"/>
<organism evidence="4 5">
    <name type="scientific">Jimgerdemannia flammicorona</name>
    <dbReference type="NCBI Taxonomy" id="994334"/>
    <lineage>
        <taxon>Eukaryota</taxon>
        <taxon>Fungi</taxon>
        <taxon>Fungi incertae sedis</taxon>
        <taxon>Mucoromycota</taxon>
        <taxon>Mucoromycotina</taxon>
        <taxon>Endogonomycetes</taxon>
        <taxon>Endogonales</taxon>
        <taxon>Endogonaceae</taxon>
        <taxon>Jimgerdemannia</taxon>
    </lineage>
</organism>
<dbReference type="InterPro" id="IPR008977">
    <property type="entry name" value="PHM/PNGase_F_dom_sf"/>
</dbReference>
<dbReference type="GO" id="GO:0005615">
    <property type="term" value="C:extracellular space"/>
    <property type="evidence" value="ECO:0007669"/>
    <property type="project" value="TreeGrafter"/>
</dbReference>
<comment type="similarity">
    <text evidence="1">Belongs to the copper type II ascorbate-dependent monooxygenase family.</text>
</comment>
<evidence type="ECO:0000256" key="2">
    <source>
        <dbReference type="SAM" id="SignalP"/>
    </source>
</evidence>
<dbReference type="PROSITE" id="PS50836">
    <property type="entry name" value="DOMON"/>
    <property type="match status" value="1"/>
</dbReference>
<dbReference type="InterPro" id="IPR036939">
    <property type="entry name" value="Cu2_ascorb_mOase_N_sf"/>
</dbReference>
<proteinExistence type="inferred from homology"/>
<feature type="domain" description="DOMON" evidence="3">
    <location>
        <begin position="52"/>
        <end position="173"/>
    </location>
</feature>
<keyword evidence="2" id="KW-0732">Signal</keyword>
<dbReference type="InterPro" id="IPR005018">
    <property type="entry name" value="DOMON_domain"/>
</dbReference>
<evidence type="ECO:0000259" key="3">
    <source>
        <dbReference type="PROSITE" id="PS50836"/>
    </source>
</evidence>
<comment type="caution">
    <text evidence="4">The sequence shown here is derived from an EMBL/GenBank/DDBJ whole genome shotgun (WGS) entry which is preliminary data.</text>
</comment>
<reference evidence="4 5" key="1">
    <citation type="journal article" date="2018" name="New Phytol.">
        <title>Phylogenomics of Endogonaceae and evolution of mycorrhizas within Mucoromycota.</title>
        <authorList>
            <person name="Chang Y."/>
            <person name="Desiro A."/>
            <person name="Na H."/>
            <person name="Sandor L."/>
            <person name="Lipzen A."/>
            <person name="Clum A."/>
            <person name="Barry K."/>
            <person name="Grigoriev I.V."/>
            <person name="Martin F.M."/>
            <person name="Stajich J.E."/>
            <person name="Smith M.E."/>
            <person name="Bonito G."/>
            <person name="Spatafora J.W."/>
        </authorList>
    </citation>
    <scope>NUCLEOTIDE SEQUENCE [LARGE SCALE GENOMIC DNA]</scope>
    <source>
        <strain evidence="4 5">AD002</strain>
    </source>
</reference>
<dbReference type="InterPro" id="IPR000945">
    <property type="entry name" value="DBH-like"/>
</dbReference>
<dbReference type="Gene3D" id="2.60.120.310">
    <property type="entry name" value="Copper type II, ascorbate-dependent monooxygenase, N-terminal domain"/>
    <property type="match status" value="1"/>
</dbReference>